<proteinExistence type="predicted"/>
<name>X0B475_FUSOX</name>
<keyword evidence="1" id="KW-0175">Coiled coil</keyword>
<reference evidence="3 4" key="1">
    <citation type="submission" date="2011-11" db="EMBL/GenBank/DDBJ databases">
        <title>The Genome Sequence of Fusarium oxysporum PHW815.</title>
        <authorList>
            <consortium name="The Broad Institute Genome Sequencing Platform"/>
            <person name="Ma L.-J."/>
            <person name="Gale L.R."/>
            <person name="Schwartz D.C."/>
            <person name="Zhou S."/>
            <person name="Corby-Kistler H."/>
            <person name="Young S.K."/>
            <person name="Zeng Q."/>
            <person name="Gargeya S."/>
            <person name="Fitzgerald M."/>
            <person name="Haas B."/>
            <person name="Abouelleil A."/>
            <person name="Alvarado L."/>
            <person name="Arachchi H.M."/>
            <person name="Berlin A."/>
            <person name="Brown A."/>
            <person name="Chapman S.B."/>
            <person name="Chen Z."/>
            <person name="Dunbar C."/>
            <person name="Freedman E."/>
            <person name="Gearin G."/>
            <person name="Goldberg J."/>
            <person name="Griggs A."/>
            <person name="Gujja S."/>
            <person name="Heiman D."/>
            <person name="Howarth C."/>
            <person name="Larson L."/>
            <person name="Lui A."/>
            <person name="MacDonald P.J.P."/>
            <person name="Montmayeur A."/>
            <person name="Murphy C."/>
            <person name="Neiman D."/>
            <person name="Pearson M."/>
            <person name="Priest M."/>
            <person name="Roberts A."/>
            <person name="Saif S."/>
            <person name="Shea T."/>
            <person name="Shenoy N."/>
            <person name="Sisk P."/>
            <person name="Stolte C."/>
            <person name="Sykes S."/>
            <person name="Wortman J."/>
            <person name="Nusbaum C."/>
            <person name="Birren B."/>
        </authorList>
    </citation>
    <scope>NUCLEOTIDE SEQUENCE [LARGE SCALE GENOMIC DNA]</scope>
    <source>
        <strain evidence="3 4">54005</strain>
    </source>
</reference>
<organism evidence="3 4">
    <name type="scientific">Fusarium oxysporum f. sp. raphani 54005</name>
    <dbReference type="NCBI Taxonomy" id="1089458"/>
    <lineage>
        <taxon>Eukaryota</taxon>
        <taxon>Fungi</taxon>
        <taxon>Dikarya</taxon>
        <taxon>Ascomycota</taxon>
        <taxon>Pezizomycotina</taxon>
        <taxon>Sordariomycetes</taxon>
        <taxon>Hypocreomycetidae</taxon>
        <taxon>Hypocreales</taxon>
        <taxon>Nectriaceae</taxon>
        <taxon>Fusarium</taxon>
        <taxon>Fusarium oxysporum species complex</taxon>
    </lineage>
</organism>
<dbReference type="EMBL" id="KI979485">
    <property type="protein sequence ID" value="EXK76556.1"/>
    <property type="molecule type" value="Genomic_DNA"/>
</dbReference>
<feature type="compositionally biased region" description="Polar residues" evidence="2">
    <location>
        <begin position="94"/>
        <end position="104"/>
    </location>
</feature>
<evidence type="ECO:0000256" key="1">
    <source>
        <dbReference type="SAM" id="Coils"/>
    </source>
</evidence>
<feature type="coiled-coil region" evidence="1">
    <location>
        <begin position="9"/>
        <end position="74"/>
    </location>
</feature>
<dbReference type="OrthoDB" id="8067603at2759"/>
<feature type="region of interest" description="Disordered" evidence="2">
    <location>
        <begin position="649"/>
        <end position="676"/>
    </location>
</feature>
<feature type="region of interest" description="Disordered" evidence="2">
    <location>
        <begin position="78"/>
        <end position="104"/>
    </location>
</feature>
<feature type="region of interest" description="Disordered" evidence="2">
    <location>
        <begin position="374"/>
        <end position="421"/>
    </location>
</feature>
<accession>X0B475</accession>
<dbReference type="Proteomes" id="UP000030663">
    <property type="component" value="Unassembled WGS sequence"/>
</dbReference>
<feature type="compositionally biased region" description="Polar residues" evidence="2">
    <location>
        <begin position="388"/>
        <end position="408"/>
    </location>
</feature>
<dbReference type="Gene3D" id="3.60.10.10">
    <property type="entry name" value="Endonuclease/exonuclease/phosphatase"/>
    <property type="match status" value="1"/>
</dbReference>
<evidence type="ECO:0008006" key="5">
    <source>
        <dbReference type="Google" id="ProtNLM"/>
    </source>
</evidence>
<sequence>MNEQIKTIREQPAKELEQLREEMKQVKEDTKQAKEATLLAKELAKVQVQTTEEMKQVKEEVQQVKSQLNVMADSLSSNVQASQQPSYADVARTPPTSQPSNVRTLSSMRTTPYTFSDTLFCIIDTSRVSEKDRGKAQVGEVRQAIEEKVRTREGGQPNWRCAAMVKDVRNADRIKVVCRDEAEVQLLYPIKVYGANKTAVLDSSGNILPGAADALGKENEVTIANMHWLSNKENGKMYGSMVIYVAKASDARRLLGEVQLSAITAGRLATRPLSVVRHRNAASVQRRVTVIETAKPSSQSVFCVVVHRSRRIKTVGCGNYTSLMATNLRILQLNVHKSDAVQLSMMNDKDLQDYVVLVVAEPYALNVKGSVTTTPNMADPEHAVAPQRSRSGTGANTVGGSHGGNTTVARPGGLGGIGAWEGPGGKSTIDLTLASAELADETVHCGIHPTEHGSDHRAIQTGFNLTTPERTAEPRLLFKNAPWNAIRERTEAKLSLFPWDGDVQTQTDRLMDVVVDTINSLVPRAKPSPYAKRWWTTDLTKLRKAYTFWRNLARAWRRAGQRIDSLEGRAKEAGKEYHDAIKRHKRAHWDDFLADGTNIWQAAKYHKPGHETNGDNAEELLSVFFPPLPVEIEDEGSRPRRREVAMPKLTIDDGGGGEKGDGGQGMEGTWSRRTAGDVIKPKQKAKILGVIIDARLRFKKHMAEAATRGLTAAMCLRRLKMSSPRTARQLFTATVAPAMDYASGSEDGARAITSAFRTVATAVVEAETGIQTVCERHAHAGLRTYVNIKTLPKTHPLAALKASTSRRYMSPLKKLTLAHEGSGMERMETIKAYAVPPWHNHVSLLCEADREAATTAAKNASDIVIATSASDKGGLVGMGGIVAQRSPRQTDKIVARYSVTLVSRDDQDPYTAELEAIAMALRCMPDVRATWRPCTSVDGNSDEGTLDPASETVSRLENKRQLQSHDISRLNQLVPRLKEDQQLQSDGIWLIMKYLIPYSDDWHVFDPGYPMDRSPPRRRLVSANNIICILNESGHWSLCRLNKADGHFDHYNSLVRINMPTA</sequence>
<dbReference type="AlphaFoldDB" id="X0B475"/>
<protein>
    <recommendedName>
        <fullName evidence="5">RNase H type-1 domain-containing protein</fullName>
    </recommendedName>
</protein>
<dbReference type="SUPFAM" id="SSF56219">
    <property type="entry name" value="DNase I-like"/>
    <property type="match status" value="1"/>
</dbReference>
<keyword evidence="4" id="KW-1185">Reference proteome</keyword>
<evidence type="ECO:0000313" key="3">
    <source>
        <dbReference type="EMBL" id="EXK76556.1"/>
    </source>
</evidence>
<evidence type="ECO:0000256" key="2">
    <source>
        <dbReference type="SAM" id="MobiDB-lite"/>
    </source>
</evidence>
<dbReference type="InterPro" id="IPR036691">
    <property type="entry name" value="Endo/exonu/phosph_ase_sf"/>
</dbReference>
<dbReference type="HOGENOM" id="CLU_289023_0_0_1"/>
<feature type="compositionally biased region" description="Gly residues" evidence="2">
    <location>
        <begin position="412"/>
        <end position="421"/>
    </location>
</feature>
<gene>
    <name evidence="3" type="ORF">FOQG_18704</name>
</gene>
<evidence type="ECO:0000313" key="4">
    <source>
        <dbReference type="Proteomes" id="UP000030663"/>
    </source>
</evidence>